<name>A0A9D1TGK2_9FIRM</name>
<proteinExistence type="predicted"/>
<reference evidence="1" key="1">
    <citation type="journal article" date="2021" name="PeerJ">
        <title>Extensive microbial diversity within the chicken gut microbiome revealed by metagenomics and culture.</title>
        <authorList>
            <person name="Gilroy R."/>
            <person name="Ravi A."/>
            <person name="Getino M."/>
            <person name="Pursley I."/>
            <person name="Horton D.L."/>
            <person name="Alikhan N.F."/>
            <person name="Baker D."/>
            <person name="Gharbi K."/>
            <person name="Hall N."/>
            <person name="Watson M."/>
            <person name="Adriaenssens E.M."/>
            <person name="Foster-Nyarko E."/>
            <person name="Jarju S."/>
            <person name="Secka A."/>
            <person name="Antonio M."/>
            <person name="Oren A."/>
            <person name="Chaudhuri R.R."/>
            <person name="La Ragione R."/>
            <person name="Hildebrand F."/>
            <person name="Pallen M.J."/>
        </authorList>
    </citation>
    <scope>NUCLEOTIDE SEQUENCE</scope>
    <source>
        <strain evidence="1">CHK195-9823</strain>
    </source>
</reference>
<dbReference type="AlphaFoldDB" id="A0A9D1TGK2"/>
<dbReference type="Proteomes" id="UP000886814">
    <property type="component" value="Unassembled WGS sequence"/>
</dbReference>
<evidence type="ECO:0000313" key="2">
    <source>
        <dbReference type="Proteomes" id="UP000886814"/>
    </source>
</evidence>
<dbReference type="InterPro" id="IPR019300">
    <property type="entry name" value="CooT"/>
</dbReference>
<gene>
    <name evidence="1" type="ORF">H9747_14295</name>
</gene>
<evidence type="ECO:0000313" key="1">
    <source>
        <dbReference type="EMBL" id="HIV40140.1"/>
    </source>
</evidence>
<sequence>MCLATVQKESDNTVILKMVSRIDVDGDKVILRDIMGETKTITGKILMVDLANSIVKLDCE</sequence>
<protein>
    <submittedName>
        <fullName evidence="1">CooT family nickel-binding protein</fullName>
    </submittedName>
</protein>
<organism evidence="1 2">
    <name type="scientific">Candidatus Blautia stercorigallinarum</name>
    <dbReference type="NCBI Taxonomy" id="2838501"/>
    <lineage>
        <taxon>Bacteria</taxon>
        <taxon>Bacillati</taxon>
        <taxon>Bacillota</taxon>
        <taxon>Clostridia</taxon>
        <taxon>Lachnospirales</taxon>
        <taxon>Lachnospiraceae</taxon>
        <taxon>Blautia</taxon>
    </lineage>
</organism>
<dbReference type="EMBL" id="DXIQ01000100">
    <property type="protein sequence ID" value="HIV40140.1"/>
    <property type="molecule type" value="Genomic_DNA"/>
</dbReference>
<reference evidence="1" key="2">
    <citation type="submission" date="2021-04" db="EMBL/GenBank/DDBJ databases">
        <authorList>
            <person name="Gilroy R."/>
        </authorList>
    </citation>
    <scope>NUCLEOTIDE SEQUENCE</scope>
    <source>
        <strain evidence="1">CHK195-9823</strain>
    </source>
</reference>
<dbReference type="Pfam" id="PF10133">
    <property type="entry name" value="CooT"/>
    <property type="match status" value="1"/>
</dbReference>
<comment type="caution">
    <text evidence="1">The sequence shown here is derived from an EMBL/GenBank/DDBJ whole genome shotgun (WGS) entry which is preliminary data.</text>
</comment>
<accession>A0A9D1TGK2</accession>